<dbReference type="Gene3D" id="3.40.50.1820">
    <property type="entry name" value="alpha/beta hydrolase"/>
    <property type="match status" value="1"/>
</dbReference>
<keyword evidence="1" id="KW-0812">Transmembrane</keyword>
<feature type="transmembrane region" description="Helical" evidence="1">
    <location>
        <begin position="483"/>
        <end position="504"/>
    </location>
</feature>
<feature type="transmembrane region" description="Helical" evidence="1">
    <location>
        <begin position="426"/>
        <end position="445"/>
    </location>
</feature>
<feature type="transmembrane region" description="Helical" evidence="1">
    <location>
        <begin position="263"/>
        <end position="281"/>
    </location>
</feature>
<keyword evidence="1" id="KW-0472">Membrane</keyword>
<evidence type="ECO:0000313" key="4">
    <source>
        <dbReference type="Proteomes" id="UP000623250"/>
    </source>
</evidence>
<sequence length="506" mass="53510">MTSFRIIAAAIALACIAFGLWRLEGATHGLVVTRMQAGDTPVTVFRAEGSAKGPVVLIAHGFAGSQQLMQPFAITLARNGYVAVTYDSLGHGRNPEPMRGDITKVEEGPTPRLLAQVGEVAALAKTLPESDGRIAVLGHSMSSDIVVRFAQAHPEVAAVVAVSMFSPVVTPTSPKNLAAIDGAAEFGMLHDEARRVVGMVSSGAAEPGVIYGSFADGSARRFTLSPGAEHIGVLYSAASMEAALDWLNRAFGMSGSAPVEDRGIAIAALFFGVTLLAWPLASLLPRVSPMPLGAGLPWRRFWPVAVAPALLTPLILWKMPTGFLPVVLGDYIAMHFACYGLVTLAALWIATRGEGIARPSVNVAFIVAAALVAAYSILAFGLPLDRYVLSFFPIAERLPLLFAVLGGTILFFLADEWLTRGHGAATGGYPATKALFLSSLALAVALNFGKLFFLILIIPIIFVFFVIYGLFSGWVNRRTNDPLVAGLANALAFAWAIAVTFPLVRP</sequence>
<keyword evidence="4" id="KW-1185">Reference proteome</keyword>
<dbReference type="AlphaFoldDB" id="A0A8I1KHC0"/>
<evidence type="ECO:0000313" key="3">
    <source>
        <dbReference type="EMBL" id="MBJ7543565.1"/>
    </source>
</evidence>
<evidence type="ECO:0000256" key="1">
    <source>
        <dbReference type="SAM" id="Phobius"/>
    </source>
</evidence>
<dbReference type="Pfam" id="PF12146">
    <property type="entry name" value="Hydrolase_4"/>
    <property type="match status" value="1"/>
</dbReference>
<feature type="transmembrane region" description="Helical" evidence="1">
    <location>
        <begin position="331"/>
        <end position="351"/>
    </location>
</feature>
<dbReference type="RefSeq" id="WP_037234551.1">
    <property type="nucleotide sequence ID" value="NZ_JAEMUK010000015.1"/>
</dbReference>
<feature type="transmembrane region" description="Helical" evidence="1">
    <location>
        <begin position="363"/>
        <end position="382"/>
    </location>
</feature>
<reference evidence="3 4" key="1">
    <citation type="submission" date="2020-12" db="EMBL/GenBank/DDBJ databases">
        <title>Revised draft genomes of Rhodomicrobium vannielii ATCC 17100 and Rhodomicrobium udaipurense JA643.</title>
        <authorList>
            <person name="Conners E.M."/>
            <person name="Davenport E.J."/>
            <person name="Bose A."/>
        </authorList>
    </citation>
    <scope>NUCLEOTIDE SEQUENCE [LARGE SCALE GENOMIC DNA]</scope>
    <source>
        <strain evidence="3 4">JA643</strain>
    </source>
</reference>
<dbReference type="GO" id="GO:0016787">
    <property type="term" value="F:hydrolase activity"/>
    <property type="evidence" value="ECO:0007669"/>
    <property type="project" value="UniProtKB-KW"/>
</dbReference>
<accession>A0A8I1KHC0</accession>
<dbReference type="InterPro" id="IPR022742">
    <property type="entry name" value="Hydrolase_4"/>
</dbReference>
<dbReference type="InterPro" id="IPR029058">
    <property type="entry name" value="AB_hydrolase_fold"/>
</dbReference>
<name>A0A8I1KHC0_9HYPH</name>
<organism evidence="3 4">
    <name type="scientific">Rhodomicrobium udaipurense</name>
    <dbReference type="NCBI Taxonomy" id="1202716"/>
    <lineage>
        <taxon>Bacteria</taxon>
        <taxon>Pseudomonadati</taxon>
        <taxon>Pseudomonadota</taxon>
        <taxon>Alphaproteobacteria</taxon>
        <taxon>Hyphomicrobiales</taxon>
        <taxon>Hyphomicrobiaceae</taxon>
        <taxon>Rhodomicrobium</taxon>
    </lineage>
</organism>
<proteinExistence type="predicted"/>
<protein>
    <submittedName>
        <fullName evidence="3">Alpha/beta fold hydrolase</fullName>
    </submittedName>
</protein>
<dbReference type="Proteomes" id="UP000623250">
    <property type="component" value="Unassembled WGS sequence"/>
</dbReference>
<feature type="transmembrane region" description="Helical" evidence="1">
    <location>
        <begin position="394"/>
        <end position="414"/>
    </location>
</feature>
<dbReference type="SUPFAM" id="SSF53474">
    <property type="entry name" value="alpha/beta-Hydrolases"/>
    <property type="match status" value="1"/>
</dbReference>
<keyword evidence="3" id="KW-0378">Hydrolase</keyword>
<keyword evidence="1" id="KW-1133">Transmembrane helix</keyword>
<comment type="caution">
    <text evidence="3">The sequence shown here is derived from an EMBL/GenBank/DDBJ whole genome shotgun (WGS) entry which is preliminary data.</text>
</comment>
<dbReference type="PANTHER" id="PTHR22946">
    <property type="entry name" value="DIENELACTONE HYDROLASE DOMAIN-CONTAINING PROTEIN-RELATED"/>
    <property type="match status" value="1"/>
</dbReference>
<feature type="domain" description="Serine aminopeptidase S33" evidence="2">
    <location>
        <begin position="55"/>
        <end position="170"/>
    </location>
</feature>
<gene>
    <name evidence="3" type="ORF">JDN41_08340</name>
</gene>
<evidence type="ECO:0000259" key="2">
    <source>
        <dbReference type="Pfam" id="PF12146"/>
    </source>
</evidence>
<feature type="transmembrane region" description="Helical" evidence="1">
    <location>
        <begin position="451"/>
        <end position="471"/>
    </location>
</feature>
<dbReference type="InterPro" id="IPR050261">
    <property type="entry name" value="FrsA_esterase"/>
</dbReference>
<dbReference type="EMBL" id="JAEMUK010000015">
    <property type="protein sequence ID" value="MBJ7543565.1"/>
    <property type="molecule type" value="Genomic_DNA"/>
</dbReference>